<dbReference type="InterPro" id="IPR052550">
    <property type="entry name" value="Pyrimidine_5'-ntase_YjjG"/>
</dbReference>
<dbReference type="Gene3D" id="3.40.50.1000">
    <property type="entry name" value="HAD superfamily/HAD-like"/>
    <property type="match status" value="1"/>
</dbReference>
<reference evidence="1" key="1">
    <citation type="submission" date="2020-04" db="EMBL/GenBank/DDBJ databases">
        <authorList>
            <person name="Zhang T."/>
        </authorList>
    </citation>
    <scope>NUCLEOTIDE SEQUENCE</scope>
    <source>
        <strain evidence="1">HKST-UBA02</strain>
    </source>
</reference>
<dbReference type="Pfam" id="PF00702">
    <property type="entry name" value="Hydrolase"/>
    <property type="match status" value="1"/>
</dbReference>
<dbReference type="InterPro" id="IPR023214">
    <property type="entry name" value="HAD_sf"/>
</dbReference>
<sequence>MPPQERVRQDPEAGAEDGCRLLGGRVLTRYDWIIFDADNTLFDFDGAEHGALERTLVSFHVPCTDETRSRYAAISARLWRAFEGGEITSARLRVARFEELLGDVSLASDVSARYIEELGRESGLLPQAERVVEALAQSYRLLLATNGIADIQRSRFAGSTIAHYFHDIVISDEIGVAKPHAEFFDEAFARMGAPPRSKVLMVGDSLSSDIAGGIGYGIDACWFDLRRSGTGALASCDPPLEPRYRIEALDDLLPLLT</sequence>
<proteinExistence type="predicted"/>
<dbReference type="InterPro" id="IPR023198">
    <property type="entry name" value="PGP-like_dom2"/>
</dbReference>
<dbReference type="CDD" id="cd04305">
    <property type="entry name" value="HAD_Neu5Ac-Pase_like"/>
    <property type="match status" value="1"/>
</dbReference>
<dbReference type="SUPFAM" id="SSF56784">
    <property type="entry name" value="HAD-like"/>
    <property type="match status" value="1"/>
</dbReference>
<comment type="caution">
    <text evidence="1">The sequence shown here is derived from an EMBL/GenBank/DDBJ whole genome shotgun (WGS) entry which is preliminary data.</text>
</comment>
<dbReference type="PANTHER" id="PTHR47478:SF1">
    <property type="entry name" value="PYRIMIDINE 5'-NUCLEOTIDASE YJJG"/>
    <property type="match status" value="1"/>
</dbReference>
<evidence type="ECO:0000313" key="2">
    <source>
        <dbReference type="Proteomes" id="UP000739538"/>
    </source>
</evidence>
<dbReference type="NCBIfam" id="TIGR01549">
    <property type="entry name" value="HAD-SF-IA-v1"/>
    <property type="match status" value="1"/>
</dbReference>
<protein>
    <submittedName>
        <fullName evidence="1">YjjG family noncanonical pyrimidine nucleotidase</fullName>
    </submittedName>
</protein>
<organism evidence="1 2">
    <name type="scientific">Eiseniibacteriota bacterium</name>
    <dbReference type="NCBI Taxonomy" id="2212470"/>
    <lineage>
        <taxon>Bacteria</taxon>
        <taxon>Candidatus Eiseniibacteriota</taxon>
    </lineage>
</organism>
<dbReference type="InterPro" id="IPR006439">
    <property type="entry name" value="HAD-SF_hydro_IA"/>
</dbReference>
<dbReference type="AlphaFoldDB" id="A0A956NHY9"/>
<dbReference type="Proteomes" id="UP000739538">
    <property type="component" value="Unassembled WGS sequence"/>
</dbReference>
<dbReference type="InterPro" id="IPR011951">
    <property type="entry name" value="HAD-SF_hydro_IA_YjjG/PynA"/>
</dbReference>
<dbReference type="InterPro" id="IPR036412">
    <property type="entry name" value="HAD-like_sf"/>
</dbReference>
<accession>A0A956NHY9</accession>
<dbReference type="EMBL" id="JAGQHS010000110">
    <property type="protein sequence ID" value="MCA9757635.1"/>
    <property type="molecule type" value="Genomic_DNA"/>
</dbReference>
<dbReference type="GO" id="GO:0008253">
    <property type="term" value="F:5'-nucleotidase activity"/>
    <property type="evidence" value="ECO:0007669"/>
    <property type="project" value="InterPro"/>
</dbReference>
<name>A0A956NHY9_UNCEI</name>
<dbReference type="SFLD" id="SFLDS00003">
    <property type="entry name" value="Haloacid_Dehalogenase"/>
    <property type="match status" value="1"/>
</dbReference>
<dbReference type="Gene3D" id="1.10.150.240">
    <property type="entry name" value="Putative phosphatase, domain 2"/>
    <property type="match status" value="1"/>
</dbReference>
<dbReference type="NCBIfam" id="TIGR02254">
    <property type="entry name" value="YjjG_YfnB"/>
    <property type="match status" value="1"/>
</dbReference>
<dbReference type="PANTHER" id="PTHR47478">
    <property type="match status" value="1"/>
</dbReference>
<dbReference type="SFLD" id="SFLDG01129">
    <property type="entry name" value="C1.5:_HAD__Beta-PGM__Phosphata"/>
    <property type="match status" value="1"/>
</dbReference>
<evidence type="ECO:0000313" key="1">
    <source>
        <dbReference type="EMBL" id="MCA9757635.1"/>
    </source>
</evidence>
<reference evidence="1" key="2">
    <citation type="journal article" date="2021" name="Microbiome">
        <title>Successional dynamics and alternative stable states in a saline activated sludge microbial community over 9 years.</title>
        <authorList>
            <person name="Wang Y."/>
            <person name="Ye J."/>
            <person name="Ju F."/>
            <person name="Liu L."/>
            <person name="Boyd J.A."/>
            <person name="Deng Y."/>
            <person name="Parks D.H."/>
            <person name="Jiang X."/>
            <person name="Yin X."/>
            <person name="Woodcroft B.J."/>
            <person name="Tyson G.W."/>
            <person name="Hugenholtz P."/>
            <person name="Polz M.F."/>
            <person name="Zhang T."/>
        </authorList>
    </citation>
    <scope>NUCLEOTIDE SEQUENCE</scope>
    <source>
        <strain evidence="1">HKST-UBA02</strain>
    </source>
</reference>
<gene>
    <name evidence="1" type="ORF">KDA27_17660</name>
</gene>